<dbReference type="Proteomes" id="UP001432322">
    <property type="component" value="Unassembled WGS sequence"/>
</dbReference>
<keyword evidence="3" id="KW-1185">Reference proteome</keyword>
<feature type="transmembrane region" description="Helical" evidence="1">
    <location>
        <begin position="91"/>
        <end position="120"/>
    </location>
</feature>
<evidence type="ECO:0000256" key="1">
    <source>
        <dbReference type="SAM" id="Phobius"/>
    </source>
</evidence>
<keyword evidence="1" id="KW-1133">Transmembrane helix</keyword>
<organism evidence="2 3">
    <name type="scientific">Pristionchus fissidentatus</name>
    <dbReference type="NCBI Taxonomy" id="1538716"/>
    <lineage>
        <taxon>Eukaryota</taxon>
        <taxon>Metazoa</taxon>
        <taxon>Ecdysozoa</taxon>
        <taxon>Nematoda</taxon>
        <taxon>Chromadorea</taxon>
        <taxon>Rhabditida</taxon>
        <taxon>Rhabditina</taxon>
        <taxon>Diplogasteromorpha</taxon>
        <taxon>Diplogasteroidea</taxon>
        <taxon>Neodiplogasteridae</taxon>
        <taxon>Pristionchus</taxon>
    </lineage>
</organism>
<evidence type="ECO:0000313" key="3">
    <source>
        <dbReference type="Proteomes" id="UP001432322"/>
    </source>
</evidence>
<evidence type="ECO:0000313" key="2">
    <source>
        <dbReference type="EMBL" id="GMT37478.1"/>
    </source>
</evidence>
<sequence>MFLLGEFGYVFFGYGNLFTEPHLGLLANETFCTTFYLPFVLLSLHFIYRLLSIAKFAELISNILYAFLVHSFLHDWFWLFCALSLVYTVIYIAIIMAVVYVFVVVSSLCGQSILISLVCIHKIMMQLFEH</sequence>
<protein>
    <submittedName>
        <fullName evidence="2">Uncharacterized protein</fullName>
    </submittedName>
</protein>
<gene>
    <name evidence="2" type="ORF">PFISCL1PPCAC_28775</name>
</gene>
<accession>A0AAV5X2Q8</accession>
<reference evidence="2" key="1">
    <citation type="submission" date="2023-10" db="EMBL/GenBank/DDBJ databases">
        <title>Genome assembly of Pristionchus species.</title>
        <authorList>
            <person name="Yoshida K."/>
            <person name="Sommer R.J."/>
        </authorList>
    </citation>
    <scope>NUCLEOTIDE SEQUENCE</scope>
    <source>
        <strain evidence="2">RS5133</strain>
    </source>
</reference>
<comment type="caution">
    <text evidence="2">The sequence shown here is derived from an EMBL/GenBank/DDBJ whole genome shotgun (WGS) entry which is preliminary data.</text>
</comment>
<name>A0AAV5X2Q8_9BILA</name>
<dbReference type="AlphaFoldDB" id="A0AAV5X2Q8"/>
<keyword evidence="1" id="KW-0472">Membrane</keyword>
<dbReference type="EMBL" id="BTSY01000151">
    <property type="protein sequence ID" value="GMT37478.1"/>
    <property type="molecule type" value="Genomic_DNA"/>
</dbReference>
<proteinExistence type="predicted"/>
<keyword evidence="1" id="KW-0812">Transmembrane</keyword>